<dbReference type="AlphaFoldDB" id="A0AB74JQG0"/>
<dbReference type="PANTHER" id="PTHR33099:SF7">
    <property type="entry name" value="MYND-TYPE DOMAIN-CONTAINING PROTEIN"/>
    <property type="match status" value="1"/>
</dbReference>
<feature type="compositionally biased region" description="Acidic residues" evidence="1">
    <location>
        <begin position="366"/>
        <end position="381"/>
    </location>
</feature>
<evidence type="ECO:0000313" key="3">
    <source>
        <dbReference type="EMBL" id="THX26615.1"/>
    </source>
</evidence>
<feature type="region of interest" description="Disordered" evidence="1">
    <location>
        <begin position="357"/>
        <end position="388"/>
    </location>
</feature>
<feature type="domain" description="Prolyl 4-hydroxylase alpha subunit Fe(2+) 2OG dioxygenase" evidence="2">
    <location>
        <begin position="150"/>
        <end position="231"/>
    </location>
</feature>
<accession>A0AB74JQG0</accession>
<evidence type="ECO:0000256" key="1">
    <source>
        <dbReference type="SAM" id="MobiDB-lite"/>
    </source>
</evidence>
<name>A0AB74JQG0_AURPU</name>
<dbReference type="Pfam" id="PF13640">
    <property type="entry name" value="2OG-FeII_Oxy_3"/>
    <property type="match status" value="1"/>
</dbReference>
<evidence type="ECO:0000259" key="2">
    <source>
        <dbReference type="Pfam" id="PF13640"/>
    </source>
</evidence>
<dbReference type="Gene3D" id="2.60.120.620">
    <property type="entry name" value="q2cbj1_9rhob like domain"/>
    <property type="match status" value="1"/>
</dbReference>
<proteinExistence type="predicted"/>
<comment type="caution">
    <text evidence="3">The sequence shown here is derived from an EMBL/GenBank/DDBJ whole genome shotgun (WGS) entry which is preliminary data.</text>
</comment>
<gene>
    <name evidence="3" type="ORF">D6D12_06086</name>
</gene>
<evidence type="ECO:0000313" key="4">
    <source>
        <dbReference type="Proteomes" id="UP000310374"/>
    </source>
</evidence>
<dbReference type="InterPro" id="IPR044862">
    <property type="entry name" value="Pro_4_hyd_alph_FE2OG_OXY"/>
</dbReference>
<feature type="compositionally biased region" description="Basic and acidic residues" evidence="1">
    <location>
        <begin position="993"/>
        <end position="1004"/>
    </location>
</feature>
<dbReference type="EMBL" id="QZAT01000077">
    <property type="protein sequence ID" value="THX26615.1"/>
    <property type="molecule type" value="Genomic_DNA"/>
</dbReference>
<protein>
    <recommendedName>
        <fullName evidence="2">Prolyl 4-hydroxylase alpha subunit Fe(2+) 2OG dioxygenase domain-containing protein</fullName>
    </recommendedName>
</protein>
<dbReference type="PANTHER" id="PTHR33099">
    <property type="entry name" value="FE2OG DIOXYGENASE DOMAIN-CONTAINING PROTEIN"/>
    <property type="match status" value="1"/>
</dbReference>
<feature type="region of interest" description="Disordered" evidence="1">
    <location>
        <begin position="993"/>
        <end position="1027"/>
    </location>
</feature>
<reference evidence="3 4" key="1">
    <citation type="submission" date="2018-10" db="EMBL/GenBank/DDBJ databases">
        <title>Fifty Aureobasidium pullulans genomes reveal a recombining polyextremotolerant generalist.</title>
        <authorList>
            <person name="Gostincar C."/>
            <person name="Turk M."/>
            <person name="Zajc J."/>
            <person name="Gunde-Cimerman N."/>
        </authorList>
    </citation>
    <scope>NUCLEOTIDE SEQUENCE [LARGE SCALE GENOMIC DNA]</scope>
    <source>
        <strain evidence="3 4">EXF-10081</strain>
    </source>
</reference>
<dbReference type="InterPro" id="IPR016024">
    <property type="entry name" value="ARM-type_fold"/>
</dbReference>
<dbReference type="SUPFAM" id="SSF48371">
    <property type="entry name" value="ARM repeat"/>
    <property type="match status" value="1"/>
</dbReference>
<sequence>MATAASAPAVTDVARERDVYGLSGDVKKDLLDYLDNIASSGDFATMKSMPNLSVDPDVRLLDKGNLQYCKIEVPLGLQDAQKLINAARQAPFGKGEKTIVDTAFRNTWELDPSQFSLSKNWQSYVDSLMRSACDGLGVKTNDVRAELYKMLLYEKGAMFKPHADSEKTSGMFGTLVISLPSAHFGGSVVLSHNGKQHELKTSYHEYLAWYSNVTHEVKQVTSGCRWVLTYNLVREHMGQPESEVAGRKLHAILADWKQQRAEAATATVTPASQTTKTIEISSATSTSTDDLPLSNSDVKQTIYMLEHRYTNANLSIESLKHADRLRAKEIQSICDDYGYTLYLASLECEVMGQADEDDYGGRGFNEYDEDEDEDEDEEDSDGNSSQYSGGSYHRIWDICSDSMNLTHVVDAEGQEVFHIDIPIDEKDIVQTHPFKRKPNKSEYEGYTGNEGASATHWYKDTVIVLVPNDKIADVLMHRRQYTSEVAPAERIAVMLAYLQKRVQNTPEQKSEELKRSVYRACELVAARNNNPGHYAHGGEKPTYTDEMVLEAFKTCMALGLRMPLPALATAFKKELPEFALQSLRRLTTEVGFEEIKPIYDNLVRKQRGVSARFKTLSFLAGADPLTLDTQSDIVPEIRTWAQESLENVFSDFGSLSDDDARELARFVAADSSGLLLKDRIVPRLHEILDTPTPEKTAFIMSFLSRIYEHFRSTGSVRTDIPDMYEVLLRAAIPGFALRKPEEHPRYYRYSPEEEIREPALNGHDLALIFQHCRELGLEECINQMIGRILEEIDTMDMKDFLTSILPLLEDLLSDIKKGEVNAERFKRLFQTGLAKYIVTYVSDEPKQLNWSREPTKCNGDYRGYFPGHGATKPKAGTCQDCQQMNVFLQSPTETVWRFPAAEARRKHLINKLSDKHECFTTIEKPRTPFSLVVTKHKKSMDEKHRKWKTRIAEVKGHLQSLEGRHRILDNVLQERYADIMAVRVKNLRGEAGKAVEGSNDRSEHTQAGPSQVAGQKRKAAVVDLTDD</sequence>
<organism evidence="3 4">
    <name type="scientific">Aureobasidium pullulans</name>
    <name type="common">Black yeast</name>
    <name type="synonym">Pullularia pullulans</name>
    <dbReference type="NCBI Taxonomy" id="5580"/>
    <lineage>
        <taxon>Eukaryota</taxon>
        <taxon>Fungi</taxon>
        <taxon>Dikarya</taxon>
        <taxon>Ascomycota</taxon>
        <taxon>Pezizomycotina</taxon>
        <taxon>Dothideomycetes</taxon>
        <taxon>Dothideomycetidae</taxon>
        <taxon>Dothideales</taxon>
        <taxon>Saccotheciaceae</taxon>
        <taxon>Aureobasidium</taxon>
    </lineage>
</organism>
<dbReference type="Proteomes" id="UP000310374">
    <property type="component" value="Unassembled WGS sequence"/>
</dbReference>